<dbReference type="AlphaFoldDB" id="A0A518GGG5"/>
<protein>
    <submittedName>
        <fullName evidence="1">Uncharacterized protein</fullName>
    </submittedName>
</protein>
<organism evidence="1 2">
    <name type="scientific">Aureliella helgolandensis</name>
    <dbReference type="NCBI Taxonomy" id="2527968"/>
    <lineage>
        <taxon>Bacteria</taxon>
        <taxon>Pseudomonadati</taxon>
        <taxon>Planctomycetota</taxon>
        <taxon>Planctomycetia</taxon>
        <taxon>Pirellulales</taxon>
        <taxon>Pirellulaceae</taxon>
        <taxon>Aureliella</taxon>
    </lineage>
</organism>
<keyword evidence="2" id="KW-1185">Reference proteome</keyword>
<dbReference type="EMBL" id="CP036298">
    <property type="protein sequence ID" value="QDV27691.1"/>
    <property type="molecule type" value="Genomic_DNA"/>
</dbReference>
<gene>
    <name evidence="1" type="ORF">Q31a_60840</name>
</gene>
<name>A0A518GGG5_9BACT</name>
<evidence type="ECO:0000313" key="2">
    <source>
        <dbReference type="Proteomes" id="UP000318017"/>
    </source>
</evidence>
<accession>A0A518GGG5</accession>
<reference evidence="1 2" key="1">
    <citation type="submission" date="2019-02" db="EMBL/GenBank/DDBJ databases">
        <title>Deep-cultivation of Planctomycetes and their phenomic and genomic characterization uncovers novel biology.</title>
        <authorList>
            <person name="Wiegand S."/>
            <person name="Jogler M."/>
            <person name="Boedeker C."/>
            <person name="Pinto D."/>
            <person name="Vollmers J."/>
            <person name="Rivas-Marin E."/>
            <person name="Kohn T."/>
            <person name="Peeters S.H."/>
            <person name="Heuer A."/>
            <person name="Rast P."/>
            <person name="Oberbeckmann S."/>
            <person name="Bunk B."/>
            <person name="Jeske O."/>
            <person name="Meyerdierks A."/>
            <person name="Storesund J.E."/>
            <person name="Kallscheuer N."/>
            <person name="Luecker S."/>
            <person name="Lage O.M."/>
            <person name="Pohl T."/>
            <person name="Merkel B.J."/>
            <person name="Hornburger P."/>
            <person name="Mueller R.-W."/>
            <person name="Bruemmer F."/>
            <person name="Labrenz M."/>
            <person name="Spormann A.M."/>
            <person name="Op den Camp H."/>
            <person name="Overmann J."/>
            <person name="Amann R."/>
            <person name="Jetten M.S.M."/>
            <person name="Mascher T."/>
            <person name="Medema M.H."/>
            <person name="Devos D.P."/>
            <person name="Kaster A.-K."/>
            <person name="Ovreas L."/>
            <person name="Rohde M."/>
            <person name="Galperin M.Y."/>
            <person name="Jogler C."/>
        </authorList>
    </citation>
    <scope>NUCLEOTIDE SEQUENCE [LARGE SCALE GENOMIC DNA]</scope>
    <source>
        <strain evidence="1 2">Q31a</strain>
    </source>
</reference>
<dbReference type="Proteomes" id="UP000318017">
    <property type="component" value="Chromosome"/>
</dbReference>
<proteinExistence type="predicted"/>
<sequence>MPLLDADGRCQWPMAGGREGYDELAALPWECDFELVFGGKFVFIERQSKSEGWSDAVEKKGDWAWFWAEITLKEKKVPKNTDKSAVLSSVPVEIYGAGSLIVSTVNPTTASSYFERDCQHGESRR</sequence>
<dbReference type="KEGG" id="ahel:Q31a_60840"/>
<evidence type="ECO:0000313" key="1">
    <source>
        <dbReference type="EMBL" id="QDV27691.1"/>
    </source>
</evidence>